<feature type="transmembrane region" description="Helical" evidence="1">
    <location>
        <begin position="32"/>
        <end position="50"/>
    </location>
</feature>
<name>L0IDS3_HALRX</name>
<feature type="transmembrane region" description="Helical" evidence="1">
    <location>
        <begin position="142"/>
        <end position="167"/>
    </location>
</feature>
<dbReference type="AlphaFoldDB" id="L0IDS3"/>
<dbReference type="EMBL" id="CP003050">
    <property type="protein sequence ID" value="AGB16356.1"/>
    <property type="molecule type" value="Genomic_DNA"/>
</dbReference>
<dbReference type="InterPro" id="IPR055941">
    <property type="entry name" value="DUF7519"/>
</dbReference>
<sequence>MTELTRRPTQLARTASLVTSVGAVATTVSNPIPAGMVAGVGALVLARALVIGNRRLLDLGALGMIVGIAISATTTTPAWPLVGTIAAIVAWDVGGVAIRLGVQLGRSASTGRLELWYIVSSTAVGAAAGGLAYGVFLLTHAITLDALAILLFAGICATLALGARFGWNESVDRR</sequence>
<dbReference type="KEGG" id="hru:Halru_1757"/>
<dbReference type="GeneID" id="14377178"/>
<keyword evidence="3" id="KW-1185">Reference proteome</keyword>
<dbReference type="OrthoDB" id="157642at2157"/>
<evidence type="ECO:0000256" key="1">
    <source>
        <dbReference type="SAM" id="Phobius"/>
    </source>
</evidence>
<gene>
    <name evidence="2" type="ordered locus">Halru_1757</name>
</gene>
<evidence type="ECO:0000313" key="2">
    <source>
        <dbReference type="EMBL" id="AGB16356.1"/>
    </source>
</evidence>
<feature type="transmembrane region" description="Helical" evidence="1">
    <location>
        <begin position="81"/>
        <end position="102"/>
    </location>
</feature>
<dbReference type="STRING" id="797302.Halru_1757"/>
<evidence type="ECO:0000313" key="3">
    <source>
        <dbReference type="Proteomes" id="UP000010846"/>
    </source>
</evidence>
<dbReference type="RefSeq" id="WP_015300986.1">
    <property type="nucleotide sequence ID" value="NC_019964.1"/>
</dbReference>
<organism evidence="2 3">
    <name type="scientific">Halovivax ruber (strain DSM 18193 / JCM 13892 / XH-70)</name>
    <dbReference type="NCBI Taxonomy" id="797302"/>
    <lineage>
        <taxon>Archaea</taxon>
        <taxon>Methanobacteriati</taxon>
        <taxon>Methanobacteriota</taxon>
        <taxon>Stenosarchaea group</taxon>
        <taxon>Halobacteria</taxon>
        <taxon>Halobacteriales</taxon>
        <taxon>Natrialbaceae</taxon>
        <taxon>Halovivax</taxon>
    </lineage>
</organism>
<feature type="transmembrane region" description="Helical" evidence="1">
    <location>
        <begin position="57"/>
        <end position="75"/>
    </location>
</feature>
<protein>
    <submittedName>
        <fullName evidence="2">Uncharacterized protein</fullName>
    </submittedName>
</protein>
<accession>L0IDS3</accession>
<dbReference type="eggNOG" id="arCOG09144">
    <property type="taxonomic scope" value="Archaea"/>
</dbReference>
<proteinExistence type="predicted"/>
<keyword evidence="1" id="KW-0812">Transmembrane</keyword>
<dbReference type="Pfam" id="PF24363">
    <property type="entry name" value="DUF7519"/>
    <property type="match status" value="1"/>
</dbReference>
<keyword evidence="1" id="KW-0472">Membrane</keyword>
<dbReference type="HOGENOM" id="CLU_100865_0_0_2"/>
<reference evidence="2" key="1">
    <citation type="submission" date="2011-09" db="EMBL/GenBank/DDBJ databases">
        <title>Complete sequence of Halovivax ruber XH-70.</title>
        <authorList>
            <consortium name="US DOE Joint Genome Institute"/>
            <person name="Lucas S."/>
            <person name="Han J."/>
            <person name="Lapidus A."/>
            <person name="Cheng J.-F."/>
            <person name="Goodwin L."/>
            <person name="Pitluck S."/>
            <person name="Peters L."/>
            <person name="Mikhailova N."/>
            <person name="Davenport K."/>
            <person name="Detter J.C."/>
            <person name="Han C."/>
            <person name="Tapia R."/>
            <person name="Land M."/>
            <person name="Hauser L."/>
            <person name="Kyrpides N."/>
            <person name="Ivanova N."/>
            <person name="Pagani I."/>
            <person name="Sproer C."/>
            <person name="Anderson I."/>
            <person name="Woyke T."/>
        </authorList>
    </citation>
    <scope>NUCLEOTIDE SEQUENCE</scope>
    <source>
        <strain evidence="2">XH-70</strain>
    </source>
</reference>
<feature type="transmembrane region" description="Helical" evidence="1">
    <location>
        <begin position="114"/>
        <end position="136"/>
    </location>
</feature>
<keyword evidence="1" id="KW-1133">Transmembrane helix</keyword>
<dbReference type="Proteomes" id="UP000010846">
    <property type="component" value="Chromosome"/>
</dbReference>